<feature type="region of interest" description="Disordered" evidence="5">
    <location>
        <begin position="202"/>
        <end position="252"/>
    </location>
</feature>
<dbReference type="SUPFAM" id="SSF49417">
    <property type="entry name" value="p53-like transcription factors"/>
    <property type="match status" value="1"/>
</dbReference>
<evidence type="ECO:0000256" key="4">
    <source>
        <dbReference type="ARBA" id="ARBA00023242"/>
    </source>
</evidence>
<gene>
    <name evidence="8" type="primary">LOC101858797</name>
</gene>
<name>A0ABM0JXS7_APLCA</name>
<feature type="compositionally biased region" description="Basic and acidic residues" evidence="5">
    <location>
        <begin position="407"/>
        <end position="420"/>
    </location>
</feature>
<evidence type="ECO:0000256" key="2">
    <source>
        <dbReference type="ARBA" id="ARBA00023015"/>
    </source>
</evidence>
<feature type="region of interest" description="Disordered" evidence="5">
    <location>
        <begin position="396"/>
        <end position="435"/>
    </location>
</feature>
<organism evidence="7 8">
    <name type="scientific">Aplysia californica</name>
    <name type="common">California sea hare</name>
    <dbReference type="NCBI Taxonomy" id="6500"/>
    <lineage>
        <taxon>Eukaryota</taxon>
        <taxon>Metazoa</taxon>
        <taxon>Spiralia</taxon>
        <taxon>Lophotrochozoa</taxon>
        <taxon>Mollusca</taxon>
        <taxon>Gastropoda</taxon>
        <taxon>Heterobranchia</taxon>
        <taxon>Euthyneura</taxon>
        <taxon>Tectipleura</taxon>
        <taxon>Aplysiida</taxon>
        <taxon>Aplysioidea</taxon>
        <taxon>Aplysiidae</taxon>
        <taxon>Aplysia</taxon>
    </lineage>
</organism>
<dbReference type="PANTHER" id="PTHR11950:SF31">
    <property type="entry name" value="SEGMENTATION PROTEIN RUNT"/>
    <property type="match status" value="1"/>
</dbReference>
<comment type="subcellular location">
    <subcellularLocation>
        <location evidence="1">Nucleus</location>
    </subcellularLocation>
</comment>
<dbReference type="PROSITE" id="PS51062">
    <property type="entry name" value="RUNT"/>
    <property type="match status" value="1"/>
</dbReference>
<dbReference type="InterPro" id="IPR012346">
    <property type="entry name" value="p53/RUNT-type_TF_DNA-bd_sf"/>
</dbReference>
<dbReference type="Pfam" id="PF00853">
    <property type="entry name" value="Runt"/>
    <property type="match status" value="1"/>
</dbReference>
<accession>A0ABM0JXS7</accession>
<dbReference type="PRINTS" id="PR00967">
    <property type="entry name" value="ONCOGENEAML1"/>
</dbReference>
<feature type="compositionally biased region" description="Low complexity" evidence="5">
    <location>
        <begin position="203"/>
        <end position="243"/>
    </location>
</feature>
<sequence length="896" mass="99466">MHLPADLSGFSPYRDNIYNMSEVDAVPGERPLTSVLNDHPDELVKTGSPNFLCSVLPLHWRSNKTLPVPFKVVALGGVKDGTKVCITAGNDENFCSELRNNTATMKNQVAKFNDLRFVGRSGRGKSFTLTISVFTHPPQIALYQKAIKVTVDGPREPRSKTKLRTDDRHIHQHQHVLRSEMDMVPGEQRPSSLMDPLRERQLSSHLATQLQQQQQQQQLEQQQQQQQQQQHQLGSSSSSSSLLMPQTTRAEVSRHHHYMDAVQFHGSPADVTMMDTQPPGVLTELNGAASRIATRSWDCDPVPYCKDDVIKENMARPHSPPREPPMYRGVTQPGRWEERILEAPSTLGHDLQLPPPPVESSSHLGAPVLLYSDGRHSPVHGVPTSIVSNGLPPLVYNGGQRSSPPKDAIDSRRMGPEDYRSSVTQNGHMAEEESQHLERRVSLSLSARCELNHHMTLPSRVTFDSSSRLTFDSSSRFSVDPSQLPIMLHTSGSDIPLKDRLIPEPIYSDKRNPSLSLAPQPHVTSVSNSNFGILEESRAISLPESASALAVYSKESDPSAVRHLTKSSQDASRRLAISSESRLPVDHLSDRGVGNLQSHPLFQAGSSFPDAHAMNLSLCNMRGLEFGMTRSDCPPRGLPETGNPGVSLHDSHSLSSLPLQDREGLPTLPRSPGHHASFSVLTHQDLMPSLNPPNSIALSASYLSSSPTRVLPTGFIYPPSHIYSQSPPQLLVPAGEKTYEIIGHTTAGEERKNEGHDLSRSSTDGKYFKRRLSLSSGIEEKPYKVLRSVYHVNEGLFDPQPYHFDDKYNGRQSPPHIPRIEKPIPVSFSTRHLVERKMMMDIDTINTSRHELRHYPMTASVSSSVSPPEGRSESSHSPLSRKGSEEHAERSVWRPY</sequence>
<keyword evidence="7" id="KW-1185">Reference proteome</keyword>
<dbReference type="InterPro" id="IPR000040">
    <property type="entry name" value="AML1_Runt"/>
</dbReference>
<evidence type="ECO:0000256" key="3">
    <source>
        <dbReference type="ARBA" id="ARBA00023163"/>
    </source>
</evidence>
<feature type="domain" description="Runt" evidence="6">
    <location>
        <begin position="31"/>
        <end position="159"/>
    </location>
</feature>
<dbReference type="GeneID" id="101858797"/>
<dbReference type="PANTHER" id="PTHR11950">
    <property type="entry name" value="RUNT RELATED"/>
    <property type="match status" value="1"/>
</dbReference>
<dbReference type="InterPro" id="IPR013524">
    <property type="entry name" value="Runt_dom"/>
</dbReference>
<feature type="compositionally biased region" description="Basic and acidic residues" evidence="5">
    <location>
        <begin position="882"/>
        <end position="896"/>
    </location>
</feature>
<evidence type="ECO:0000313" key="8">
    <source>
        <dbReference type="RefSeq" id="XP_005104037.1"/>
    </source>
</evidence>
<reference evidence="8" key="1">
    <citation type="submission" date="2025-08" db="UniProtKB">
        <authorList>
            <consortium name="RefSeq"/>
        </authorList>
    </citation>
    <scope>IDENTIFICATION</scope>
</reference>
<dbReference type="InterPro" id="IPR008967">
    <property type="entry name" value="p53-like_TF_DNA-bd_sf"/>
</dbReference>
<keyword evidence="3" id="KW-0804">Transcription</keyword>
<dbReference type="Proteomes" id="UP000694888">
    <property type="component" value="Unplaced"/>
</dbReference>
<evidence type="ECO:0000256" key="1">
    <source>
        <dbReference type="ARBA" id="ARBA00004123"/>
    </source>
</evidence>
<protein>
    <submittedName>
        <fullName evidence="8">Uncharacterized protein LOC101858797 isoform X1</fullName>
    </submittedName>
</protein>
<evidence type="ECO:0000313" key="7">
    <source>
        <dbReference type="Proteomes" id="UP000694888"/>
    </source>
</evidence>
<dbReference type="RefSeq" id="XP_005104037.1">
    <property type="nucleotide sequence ID" value="XM_005103980.3"/>
</dbReference>
<dbReference type="Gene3D" id="2.60.40.720">
    <property type="match status" value="1"/>
</dbReference>
<keyword evidence="4" id="KW-0539">Nucleus</keyword>
<keyword evidence="2" id="KW-0805">Transcription regulation</keyword>
<evidence type="ECO:0000259" key="6">
    <source>
        <dbReference type="PROSITE" id="PS51062"/>
    </source>
</evidence>
<feature type="region of interest" description="Disordered" evidence="5">
    <location>
        <begin position="858"/>
        <end position="896"/>
    </location>
</feature>
<evidence type="ECO:0000256" key="5">
    <source>
        <dbReference type="SAM" id="MobiDB-lite"/>
    </source>
</evidence>
<feature type="region of interest" description="Disordered" evidence="5">
    <location>
        <begin position="634"/>
        <end position="676"/>
    </location>
</feature>
<proteinExistence type="predicted"/>